<dbReference type="AlphaFoldDB" id="A0A7K3WPN4"/>
<keyword evidence="1" id="KW-0472">Membrane</keyword>
<evidence type="ECO:0000313" key="3">
    <source>
        <dbReference type="Proteomes" id="UP000486602"/>
    </source>
</evidence>
<dbReference type="EMBL" id="JAAGVY010000013">
    <property type="protein sequence ID" value="NEN23607.1"/>
    <property type="molecule type" value="Genomic_DNA"/>
</dbReference>
<evidence type="ECO:0008006" key="4">
    <source>
        <dbReference type="Google" id="ProtNLM"/>
    </source>
</evidence>
<organism evidence="2 3">
    <name type="scientific">Cryomorpha ignava</name>
    <dbReference type="NCBI Taxonomy" id="101383"/>
    <lineage>
        <taxon>Bacteria</taxon>
        <taxon>Pseudomonadati</taxon>
        <taxon>Bacteroidota</taxon>
        <taxon>Flavobacteriia</taxon>
        <taxon>Flavobacteriales</taxon>
        <taxon>Cryomorphaceae</taxon>
        <taxon>Cryomorpha</taxon>
    </lineage>
</organism>
<dbReference type="Proteomes" id="UP000486602">
    <property type="component" value="Unassembled WGS sequence"/>
</dbReference>
<evidence type="ECO:0000256" key="1">
    <source>
        <dbReference type="SAM" id="Phobius"/>
    </source>
</evidence>
<feature type="transmembrane region" description="Helical" evidence="1">
    <location>
        <begin position="90"/>
        <end position="108"/>
    </location>
</feature>
<keyword evidence="3" id="KW-1185">Reference proteome</keyword>
<accession>A0A7K3WPN4</accession>
<reference evidence="2 3" key="1">
    <citation type="submission" date="2020-02" db="EMBL/GenBank/DDBJ databases">
        <title>Out from the shadows clarifying the taxonomy of the family Cryomorphaceae and related taxa by utilizing the GTDB taxonomic framework.</title>
        <authorList>
            <person name="Bowman J.P."/>
        </authorList>
    </citation>
    <scope>NUCLEOTIDE SEQUENCE [LARGE SCALE GENOMIC DNA]</scope>
    <source>
        <strain evidence="2 3">QSSC 1-22</strain>
    </source>
</reference>
<dbReference type="RefSeq" id="WP_163285003.1">
    <property type="nucleotide sequence ID" value="NZ_JAAGVY010000013.1"/>
</dbReference>
<keyword evidence="1" id="KW-0812">Transmembrane</keyword>
<proteinExistence type="predicted"/>
<sequence>MANFKYKNFETHERQRSYLVFYFYARDPADYFESLLIEHDIPYERGQGKDLVKRHLIGVHRDHHAKAEELNDITGNFFRKPFLGTIKMRNVVLIFTLVIIILALIGYFKR</sequence>
<gene>
    <name evidence="2" type="ORF">G3O08_08845</name>
</gene>
<name>A0A7K3WPN4_9FLAO</name>
<protein>
    <recommendedName>
        <fullName evidence="4">DUF2007 domain-containing protein</fullName>
    </recommendedName>
</protein>
<comment type="caution">
    <text evidence="2">The sequence shown here is derived from an EMBL/GenBank/DDBJ whole genome shotgun (WGS) entry which is preliminary data.</text>
</comment>
<evidence type="ECO:0000313" key="2">
    <source>
        <dbReference type="EMBL" id="NEN23607.1"/>
    </source>
</evidence>
<keyword evidence="1" id="KW-1133">Transmembrane helix</keyword>